<feature type="transmembrane region" description="Helical" evidence="1">
    <location>
        <begin position="201"/>
        <end position="220"/>
    </location>
</feature>
<accession>A0A495JU22</accession>
<dbReference type="RefSeq" id="WP_170208785.1">
    <property type="nucleotide sequence ID" value="NZ_RBKT01000001.1"/>
</dbReference>
<keyword evidence="1" id="KW-0812">Transmembrane</keyword>
<dbReference type="Pfam" id="PF06168">
    <property type="entry name" value="DUF981"/>
    <property type="match status" value="1"/>
</dbReference>
<dbReference type="AlphaFoldDB" id="A0A495JU22"/>
<proteinExistence type="predicted"/>
<feature type="transmembrane region" description="Helical" evidence="1">
    <location>
        <begin position="50"/>
        <end position="70"/>
    </location>
</feature>
<evidence type="ECO:0000256" key="1">
    <source>
        <dbReference type="SAM" id="Phobius"/>
    </source>
</evidence>
<name>A0A495JU22_9ACTN</name>
<feature type="transmembrane region" description="Helical" evidence="1">
    <location>
        <begin position="82"/>
        <end position="102"/>
    </location>
</feature>
<feature type="transmembrane region" description="Helical" evidence="1">
    <location>
        <begin position="168"/>
        <end position="189"/>
    </location>
</feature>
<keyword evidence="1" id="KW-0472">Membrane</keyword>
<protein>
    <submittedName>
        <fullName evidence="2">Uncharacterized protein DUF981</fullName>
    </submittedName>
</protein>
<comment type="caution">
    <text evidence="2">The sequence shown here is derived from an EMBL/GenBank/DDBJ whole genome shotgun (WGS) entry which is preliminary data.</text>
</comment>
<dbReference type="EMBL" id="RBKT01000001">
    <property type="protein sequence ID" value="RKR92331.1"/>
    <property type="molecule type" value="Genomic_DNA"/>
</dbReference>
<organism evidence="2 3">
    <name type="scientific">Micromonospora pisi</name>
    <dbReference type="NCBI Taxonomy" id="589240"/>
    <lineage>
        <taxon>Bacteria</taxon>
        <taxon>Bacillati</taxon>
        <taxon>Actinomycetota</taxon>
        <taxon>Actinomycetes</taxon>
        <taxon>Micromonosporales</taxon>
        <taxon>Micromonosporaceae</taxon>
        <taxon>Micromonospora</taxon>
    </lineage>
</organism>
<dbReference type="InterPro" id="IPR009324">
    <property type="entry name" value="DUF981"/>
</dbReference>
<feature type="transmembrane region" description="Helical" evidence="1">
    <location>
        <begin position="122"/>
        <end position="147"/>
    </location>
</feature>
<evidence type="ECO:0000313" key="2">
    <source>
        <dbReference type="EMBL" id="RKR92331.1"/>
    </source>
</evidence>
<gene>
    <name evidence="2" type="ORF">BDK92_6769</name>
</gene>
<dbReference type="Proteomes" id="UP000277671">
    <property type="component" value="Unassembled WGS sequence"/>
</dbReference>
<keyword evidence="3" id="KW-1185">Reference proteome</keyword>
<evidence type="ECO:0000313" key="3">
    <source>
        <dbReference type="Proteomes" id="UP000277671"/>
    </source>
</evidence>
<reference evidence="2 3" key="1">
    <citation type="submission" date="2018-10" db="EMBL/GenBank/DDBJ databases">
        <title>Sequencing the genomes of 1000 actinobacteria strains.</title>
        <authorList>
            <person name="Klenk H.-P."/>
        </authorList>
    </citation>
    <scope>NUCLEOTIDE SEQUENCE [LARGE SCALE GENOMIC DNA]</scope>
    <source>
        <strain evidence="2 3">DSM 45175</strain>
    </source>
</reference>
<keyword evidence="1" id="KW-1133">Transmembrane helix</keyword>
<sequence length="238" mass="26138">MRLIIFNTLMGVCAGTALLLVPRFWAAVRGERPPFLLLGNQPVSPSGWAATFGILGVVLTSLGFVTTVWHPSAPAKDYIDTIFGEPTLLLGVILLAAAWYLGRRPDDEELDPAALRAVLTPVSWVVFWLGVILVWCTLAIIRFNVVGSAPREEPITGLLHDWPMVENLFFALVLYAPAAIGCLLFPAAVRGRGRAAWLVLYWSWTIAGLGFALFSAMNFYTHTGMFINIGTDGADYRW</sequence>